<keyword evidence="8" id="KW-0539">Nucleus</keyword>
<evidence type="ECO:0000256" key="5">
    <source>
        <dbReference type="ARBA" id="ARBA00022741"/>
    </source>
</evidence>
<dbReference type="SUPFAM" id="SSF52540">
    <property type="entry name" value="P-loop containing nucleoside triphosphate hydrolases"/>
    <property type="match status" value="1"/>
</dbReference>
<keyword evidence="11" id="KW-0378">Hydrolase</keyword>
<keyword evidence="6" id="KW-0418">Kinase</keyword>
<keyword evidence="7" id="KW-0067">ATP-binding</keyword>
<dbReference type="AlphaFoldDB" id="A0A6G1K9G6"/>
<dbReference type="FunFam" id="3.40.50.300:FF:001691">
    <property type="entry name" value="Probable ATP-dependent kinase TDA10"/>
    <property type="match status" value="1"/>
</dbReference>
<sequence>MFGSTSDRNVRHAAAGCSSSSRNFAVGNSTSSRTEPYTMSLETNIRRVLDLLVPKIEIRRQASSRPIILGITGLQGSGKSTWATEIVSLLINEHALNAITISLDDVYKTHDDLIAQRDKDPENKLYRTRGQPGTHDEELAGRFFAELRAYEGEGELKIPSFDKSQFNGEGNRAPESEWSIITTKPDVVIFEGWCVGFRPLPNSQVQAKHEDAQHQTHGTLADHQLPHLLQLNENLKRYCETFMGPQHFDFMIHIDTNDLQNVYHWRLQQEHALIAKKGSGMSDAAITAFVNGYMPGYELYLDGLRKGFFETMDGRQIRVLLDKGREVEKIEMM</sequence>
<dbReference type="Pfam" id="PF00485">
    <property type="entry name" value="PRK"/>
    <property type="match status" value="1"/>
</dbReference>
<dbReference type="Gene3D" id="3.40.50.300">
    <property type="entry name" value="P-loop containing nucleotide triphosphate hydrolases"/>
    <property type="match status" value="1"/>
</dbReference>
<dbReference type="PANTHER" id="PTHR10285">
    <property type="entry name" value="URIDINE KINASE"/>
    <property type="match status" value="1"/>
</dbReference>
<keyword evidence="3" id="KW-0963">Cytoplasm</keyword>
<evidence type="ECO:0000313" key="11">
    <source>
        <dbReference type="EMBL" id="KAF2709420.1"/>
    </source>
</evidence>
<dbReference type="GO" id="GO:0016301">
    <property type="term" value="F:kinase activity"/>
    <property type="evidence" value="ECO:0007669"/>
    <property type="project" value="UniProtKB-KW"/>
</dbReference>
<reference evidence="11" key="1">
    <citation type="journal article" date="2020" name="Stud. Mycol.">
        <title>101 Dothideomycetes genomes: a test case for predicting lifestyles and emergence of pathogens.</title>
        <authorList>
            <person name="Haridas S."/>
            <person name="Albert R."/>
            <person name="Binder M."/>
            <person name="Bloem J."/>
            <person name="Labutti K."/>
            <person name="Salamov A."/>
            <person name="Andreopoulos B."/>
            <person name="Baker S."/>
            <person name="Barry K."/>
            <person name="Bills G."/>
            <person name="Bluhm B."/>
            <person name="Cannon C."/>
            <person name="Castanera R."/>
            <person name="Culley D."/>
            <person name="Daum C."/>
            <person name="Ezra D."/>
            <person name="Gonzalez J."/>
            <person name="Henrissat B."/>
            <person name="Kuo A."/>
            <person name="Liang C."/>
            <person name="Lipzen A."/>
            <person name="Lutzoni F."/>
            <person name="Magnuson J."/>
            <person name="Mondo S."/>
            <person name="Nolan M."/>
            <person name="Ohm R."/>
            <person name="Pangilinan J."/>
            <person name="Park H.-J."/>
            <person name="Ramirez L."/>
            <person name="Alfaro M."/>
            <person name="Sun H."/>
            <person name="Tritt A."/>
            <person name="Yoshinaga Y."/>
            <person name="Zwiers L.-H."/>
            <person name="Turgeon B."/>
            <person name="Goodwin S."/>
            <person name="Spatafora J."/>
            <person name="Crous P."/>
            <person name="Grigoriev I."/>
        </authorList>
    </citation>
    <scope>NUCLEOTIDE SEQUENCE</scope>
    <source>
        <strain evidence="11">CBS 279.74</strain>
    </source>
</reference>
<evidence type="ECO:0000256" key="3">
    <source>
        <dbReference type="ARBA" id="ARBA00022490"/>
    </source>
</evidence>
<dbReference type="OrthoDB" id="347435at2759"/>
<evidence type="ECO:0000259" key="10">
    <source>
        <dbReference type="Pfam" id="PF00485"/>
    </source>
</evidence>
<evidence type="ECO:0000256" key="2">
    <source>
        <dbReference type="ARBA" id="ARBA00004496"/>
    </source>
</evidence>
<evidence type="ECO:0000256" key="7">
    <source>
        <dbReference type="ARBA" id="ARBA00022840"/>
    </source>
</evidence>
<comment type="similarity">
    <text evidence="9">Belongs to the GLYK kinase family.</text>
</comment>
<dbReference type="GO" id="GO:0005634">
    <property type="term" value="C:nucleus"/>
    <property type="evidence" value="ECO:0007669"/>
    <property type="project" value="UniProtKB-SubCell"/>
</dbReference>
<keyword evidence="4" id="KW-0808">Transferase</keyword>
<evidence type="ECO:0000256" key="1">
    <source>
        <dbReference type="ARBA" id="ARBA00004123"/>
    </source>
</evidence>
<dbReference type="Proteomes" id="UP000799428">
    <property type="component" value="Unassembled WGS sequence"/>
</dbReference>
<evidence type="ECO:0000313" key="12">
    <source>
        <dbReference type="Proteomes" id="UP000799428"/>
    </source>
</evidence>
<dbReference type="EMBL" id="MU005770">
    <property type="protein sequence ID" value="KAF2709420.1"/>
    <property type="molecule type" value="Genomic_DNA"/>
</dbReference>
<gene>
    <name evidence="11" type="ORF">K504DRAFT_467384</name>
</gene>
<dbReference type="InterPro" id="IPR027417">
    <property type="entry name" value="P-loop_NTPase"/>
</dbReference>
<proteinExistence type="inferred from homology"/>
<feature type="domain" description="Phosphoribulokinase/uridine kinase" evidence="10">
    <location>
        <begin position="68"/>
        <end position="192"/>
    </location>
</feature>
<evidence type="ECO:0000256" key="4">
    <source>
        <dbReference type="ARBA" id="ARBA00022679"/>
    </source>
</evidence>
<accession>A0A6G1K9G6</accession>
<dbReference type="InterPro" id="IPR006083">
    <property type="entry name" value="PRK/URK"/>
</dbReference>
<name>A0A6G1K9G6_9PLEO</name>
<dbReference type="GO" id="GO:0005737">
    <property type="term" value="C:cytoplasm"/>
    <property type="evidence" value="ECO:0007669"/>
    <property type="project" value="UniProtKB-SubCell"/>
</dbReference>
<keyword evidence="12" id="KW-1185">Reference proteome</keyword>
<dbReference type="GO" id="GO:0005524">
    <property type="term" value="F:ATP binding"/>
    <property type="evidence" value="ECO:0007669"/>
    <property type="project" value="UniProtKB-KW"/>
</dbReference>
<dbReference type="GO" id="GO:0016787">
    <property type="term" value="F:hydrolase activity"/>
    <property type="evidence" value="ECO:0007669"/>
    <property type="project" value="UniProtKB-KW"/>
</dbReference>
<keyword evidence="5" id="KW-0547">Nucleotide-binding</keyword>
<evidence type="ECO:0000256" key="6">
    <source>
        <dbReference type="ARBA" id="ARBA00022777"/>
    </source>
</evidence>
<organism evidence="11 12">
    <name type="scientific">Pleomassaria siparia CBS 279.74</name>
    <dbReference type="NCBI Taxonomy" id="1314801"/>
    <lineage>
        <taxon>Eukaryota</taxon>
        <taxon>Fungi</taxon>
        <taxon>Dikarya</taxon>
        <taxon>Ascomycota</taxon>
        <taxon>Pezizomycotina</taxon>
        <taxon>Dothideomycetes</taxon>
        <taxon>Pleosporomycetidae</taxon>
        <taxon>Pleosporales</taxon>
        <taxon>Pleomassariaceae</taxon>
        <taxon>Pleomassaria</taxon>
    </lineage>
</organism>
<protein>
    <submittedName>
        <fullName evidence="11">P-loop containing nucleoside triphosphate hydrolase protein</fullName>
    </submittedName>
</protein>
<evidence type="ECO:0000256" key="9">
    <source>
        <dbReference type="ARBA" id="ARBA00061312"/>
    </source>
</evidence>
<comment type="subcellular location">
    <subcellularLocation>
        <location evidence="2">Cytoplasm</location>
    </subcellularLocation>
    <subcellularLocation>
        <location evidence="1">Nucleus</location>
    </subcellularLocation>
</comment>
<evidence type="ECO:0000256" key="8">
    <source>
        <dbReference type="ARBA" id="ARBA00023242"/>
    </source>
</evidence>